<dbReference type="EMBL" id="AP011801">
    <property type="protein sequence ID" value="BAL58486.1"/>
    <property type="molecule type" value="Genomic_DNA"/>
</dbReference>
<proteinExistence type="predicted"/>
<gene>
    <name evidence="1" type="ORF">HGMM_OP2C036</name>
</gene>
<evidence type="ECO:0000313" key="1">
    <source>
        <dbReference type="EMBL" id="BAL58486.1"/>
    </source>
</evidence>
<dbReference type="AlphaFoldDB" id="H5SQW9"/>
<sequence length="60" mass="6912">MSASLPSRFYHTKRFRTSDTWAGGSREKPLLFSENIAFLVFLPMGSLNLRRLAPQTLRKL</sequence>
<accession>H5SQW9</accession>
<reference evidence="1" key="1">
    <citation type="journal article" date="2005" name="Environ. Microbiol.">
        <title>Genetic and functional properties of uncultivated thermophilic crenarchaeotes from a subsurface gold mine as revealed by analysis of genome fragments.</title>
        <authorList>
            <person name="Nunoura T."/>
            <person name="Hirayama H."/>
            <person name="Takami H."/>
            <person name="Oida H."/>
            <person name="Nishi S."/>
            <person name="Shimamura S."/>
            <person name="Suzuki Y."/>
            <person name="Inagaki F."/>
            <person name="Takai K."/>
            <person name="Nealson K.H."/>
            <person name="Horikoshi K."/>
        </authorList>
    </citation>
    <scope>NUCLEOTIDE SEQUENCE</scope>
</reference>
<name>H5SQW9_ACEAU</name>
<organism evidence="1">
    <name type="scientific">Acetithermum autotrophicum</name>
    <dbReference type="NCBI Taxonomy" id="1446466"/>
    <lineage>
        <taxon>Bacteria</taxon>
        <taxon>Candidatus Bipolaricaulota</taxon>
        <taxon>Candidatus Acetithermum</taxon>
    </lineage>
</organism>
<reference evidence="1" key="2">
    <citation type="journal article" date="2012" name="PLoS ONE">
        <title>A Deeply Branching Thermophilic Bacterium with an Ancient Acetyl-CoA Pathway Dominates a Subsurface Ecosystem.</title>
        <authorList>
            <person name="Takami H."/>
            <person name="Noguchi H."/>
            <person name="Takaki Y."/>
            <person name="Uchiyama I."/>
            <person name="Toyoda A."/>
            <person name="Nishi S."/>
            <person name="Chee G.-J."/>
            <person name="Arai W."/>
            <person name="Nunoura T."/>
            <person name="Itoh T."/>
            <person name="Hattori M."/>
            <person name="Takai K."/>
        </authorList>
    </citation>
    <scope>NUCLEOTIDE SEQUENCE</scope>
</reference>
<protein>
    <submittedName>
        <fullName evidence="1">Uncharacterized protein</fullName>
    </submittedName>
</protein>